<proteinExistence type="inferred from homology"/>
<comment type="caution">
    <text evidence="3">The sequence shown here is derived from an EMBL/GenBank/DDBJ whole genome shotgun (WGS) entry which is preliminary data.</text>
</comment>
<feature type="domain" description="LXG" evidence="2">
    <location>
        <begin position="4"/>
        <end position="237"/>
    </location>
</feature>
<protein>
    <recommendedName>
        <fullName evidence="2">LXG domain-containing protein</fullName>
    </recommendedName>
</protein>
<organism evidence="3 4">
    <name type="scientific">Enterococcus plantarum</name>
    <dbReference type="NCBI Taxonomy" id="1077675"/>
    <lineage>
        <taxon>Bacteria</taxon>
        <taxon>Bacillati</taxon>
        <taxon>Bacillota</taxon>
        <taxon>Bacilli</taxon>
        <taxon>Lactobacillales</taxon>
        <taxon>Enterococcaceae</taxon>
        <taxon>Enterococcus</taxon>
    </lineage>
</organism>
<gene>
    <name evidence="3" type="ORF">CI088_12155</name>
</gene>
<name>A0A2W3ZRI5_9ENTE</name>
<dbReference type="AlphaFoldDB" id="A0A2W3ZRI5"/>
<dbReference type="Proteomes" id="UP000249828">
    <property type="component" value="Unassembled WGS sequence"/>
</dbReference>
<evidence type="ECO:0000313" key="4">
    <source>
        <dbReference type="Proteomes" id="UP000249828"/>
    </source>
</evidence>
<evidence type="ECO:0000313" key="3">
    <source>
        <dbReference type="EMBL" id="PZL71493.1"/>
    </source>
</evidence>
<dbReference type="InterPro" id="IPR006829">
    <property type="entry name" value="LXG_dom"/>
</dbReference>
<evidence type="ECO:0000256" key="1">
    <source>
        <dbReference type="ARBA" id="ARBA00034117"/>
    </source>
</evidence>
<dbReference type="PROSITE" id="PS51756">
    <property type="entry name" value="LXG"/>
    <property type="match status" value="1"/>
</dbReference>
<accession>A0A2W3ZRI5</accession>
<dbReference type="EMBL" id="PIEU01000105">
    <property type="protein sequence ID" value="PZL71493.1"/>
    <property type="molecule type" value="Genomic_DNA"/>
</dbReference>
<comment type="similarity">
    <text evidence="1">In the N-terminal section; belongs to the LXG family.</text>
</comment>
<dbReference type="RefSeq" id="WP_111248391.1">
    <property type="nucleotide sequence ID" value="NZ_PIEU01000105.1"/>
</dbReference>
<sequence>MGLVYSSGDSSKLMSAMSSNLSTAKSTVSDLRSGSQRLTAAVDGRTLSGAAYNAGKGLFSELILPTISRVTTSMDGIQNDLVKYTGANAAISSEGFLDEDKLNMQMQLLKASKAALTASANTAGNLAAGNPVPGLKDMLKHAQNRLNRMANSMQDDIDKVQKKIKKLHDFSSQTNGLFSNSLNELSIAMQGVLVLSGTVVNSDGSYSLPKGTDKSWFKSLKSTSKNSSNYDAKKALKDFLDGLTPSEFSTESLSDFLDKTRDKVIKEGKNIGRSWAGKLQPKSTLGTFVSDTFKPRKWLTSKLRKVPNSTSKAIGNVAKWGGKGLFVLGAYSEFKDFYGENHNVGRALTYSMIATTAGYVAGTVGSAVAGSLAVTAGAAATGFIATVAAPVAGAVVVGAAVAVGVKAVYNNWKPFKDTVDGIGDSLNNVGSKVKDGLNNVGKALTNPLKSLKGAFG</sequence>
<dbReference type="STRING" id="1077675.BCR22_02600"/>
<dbReference type="Pfam" id="PF04740">
    <property type="entry name" value="LXG"/>
    <property type="match status" value="1"/>
</dbReference>
<evidence type="ECO:0000259" key="2">
    <source>
        <dbReference type="PROSITE" id="PS51756"/>
    </source>
</evidence>
<keyword evidence="4" id="KW-1185">Reference proteome</keyword>
<reference evidence="3 4" key="1">
    <citation type="submission" date="2017-11" db="EMBL/GenBank/DDBJ databases">
        <title>Draft genome sequence of Enterococcus plantarum TRW2 strain isolated from lettuce.</title>
        <authorList>
            <person name="Kim E.B."/>
            <person name="Marco M.L."/>
            <person name="Williams T.R."/>
            <person name="You I.H."/>
        </authorList>
    </citation>
    <scope>NUCLEOTIDE SEQUENCE [LARGE SCALE GENOMIC DNA]</scope>
    <source>
        <strain evidence="3 4">TRW2</strain>
    </source>
</reference>